<dbReference type="InterPro" id="IPR011335">
    <property type="entry name" value="Restrct_endonuc-II-like"/>
</dbReference>
<dbReference type="SUPFAM" id="SSF52980">
    <property type="entry name" value="Restriction endonuclease-like"/>
    <property type="match status" value="2"/>
</dbReference>
<protein>
    <submittedName>
        <fullName evidence="3">SWIM-type domain-containing protein</fullName>
    </submittedName>
</protein>
<comment type="caution">
    <text evidence="3">The sequence shown here is derived from an EMBL/GenBank/DDBJ whole genome shotgun (WGS) entry which is preliminary data.</text>
</comment>
<dbReference type="GO" id="GO:0006281">
    <property type="term" value="P:DNA repair"/>
    <property type="evidence" value="ECO:0007669"/>
    <property type="project" value="UniProtKB-ARBA"/>
</dbReference>
<dbReference type="GO" id="GO:0008270">
    <property type="term" value="F:zinc ion binding"/>
    <property type="evidence" value="ECO:0007669"/>
    <property type="project" value="UniProtKB-KW"/>
</dbReference>
<dbReference type="InterPro" id="IPR051703">
    <property type="entry name" value="NF-kappa-B_Signaling_Reg"/>
</dbReference>
<dbReference type="PANTHER" id="PTHR46609">
    <property type="entry name" value="EXONUCLEASE, PHAGE-TYPE/RECB, C-TERMINAL DOMAIN-CONTAINING PROTEIN"/>
    <property type="match status" value="1"/>
</dbReference>
<dbReference type="CDD" id="cd22343">
    <property type="entry name" value="PDDEXK_lambda_exonuclease-like"/>
    <property type="match status" value="2"/>
</dbReference>
<gene>
    <name evidence="3" type="ORF">FWK35_00016738</name>
</gene>
<dbReference type="Proteomes" id="UP000478052">
    <property type="component" value="Unassembled WGS sequence"/>
</dbReference>
<feature type="domain" description="SWIM-type" evidence="2">
    <location>
        <begin position="305"/>
        <end position="341"/>
    </location>
</feature>
<proteinExistence type="predicted"/>
<dbReference type="AlphaFoldDB" id="A0A6G0Y5D2"/>
<feature type="non-terminal residue" evidence="3">
    <location>
        <position position="660"/>
    </location>
</feature>
<reference evidence="3 4" key="1">
    <citation type="submission" date="2019-08" db="EMBL/GenBank/DDBJ databases">
        <title>Whole genome of Aphis craccivora.</title>
        <authorList>
            <person name="Voronova N.V."/>
            <person name="Shulinski R.S."/>
            <person name="Bandarenka Y.V."/>
            <person name="Zhorov D.G."/>
            <person name="Warner D."/>
        </authorList>
    </citation>
    <scope>NUCLEOTIDE SEQUENCE [LARGE SCALE GENOMIC DNA]</scope>
    <source>
        <strain evidence="3">180601</strain>
        <tissue evidence="3">Whole Body</tissue>
    </source>
</reference>
<dbReference type="InterPro" id="IPR007527">
    <property type="entry name" value="Znf_SWIM"/>
</dbReference>
<dbReference type="OrthoDB" id="6607108at2759"/>
<dbReference type="PROSITE" id="PS50966">
    <property type="entry name" value="ZF_SWIM"/>
    <property type="match status" value="1"/>
</dbReference>
<dbReference type="Gene3D" id="3.90.320.10">
    <property type="match status" value="2"/>
</dbReference>
<organism evidence="3 4">
    <name type="scientific">Aphis craccivora</name>
    <name type="common">Cowpea aphid</name>
    <dbReference type="NCBI Taxonomy" id="307492"/>
    <lineage>
        <taxon>Eukaryota</taxon>
        <taxon>Metazoa</taxon>
        <taxon>Ecdysozoa</taxon>
        <taxon>Arthropoda</taxon>
        <taxon>Hexapoda</taxon>
        <taxon>Insecta</taxon>
        <taxon>Pterygota</taxon>
        <taxon>Neoptera</taxon>
        <taxon>Paraneoptera</taxon>
        <taxon>Hemiptera</taxon>
        <taxon>Sternorrhyncha</taxon>
        <taxon>Aphidomorpha</taxon>
        <taxon>Aphidoidea</taxon>
        <taxon>Aphididae</taxon>
        <taxon>Aphidini</taxon>
        <taxon>Aphis</taxon>
        <taxon>Aphis</taxon>
    </lineage>
</organism>
<keyword evidence="4" id="KW-1185">Reference proteome</keyword>
<dbReference type="InterPro" id="IPR011604">
    <property type="entry name" value="PDDEXK-like_dom_sf"/>
</dbReference>
<keyword evidence="1" id="KW-0862">Zinc</keyword>
<dbReference type="EMBL" id="VUJU01006142">
    <property type="protein sequence ID" value="KAF0749329.1"/>
    <property type="molecule type" value="Genomic_DNA"/>
</dbReference>
<dbReference type="Pfam" id="PF09588">
    <property type="entry name" value="YqaJ"/>
    <property type="match status" value="2"/>
</dbReference>
<sequence length="660" mass="76052">MVSINHHDLVDNYNIISIPCSLSKLIKEELRSEEDRQCNNCLNYIINKLEEEEIRLKNDHDIVIKHDKIKIIFNETISLLLHSDQWKKHRSIRISATKCHKIKTCRNSSEEGQTRIAEVISEDFNLFGKAVVNTSYGLNTENVAFEVYCEMFNTVTIQCGLIIHAKYPWLCASPDSLVLSNEGDIYKVLEIKCPISCKKKPIVNDETGVLNLSYLKYENGKIILKKSHQYYTQCQILMYTLYDIVIKCGFQTINSNFILTNNKGKKLAESGHVNLVTEVKSTNMFSVITANVIRQTSVTCEPWKVKLELDNNRSVKIGFCECPAGASEKCKHIAAFFQNQFSTRMGKTYKNRARKIQKRVNVSMSFFPIKKKKIKMASINHHDLVDNYNILSIPCSLSKLIKEELRSEEDRQLKNDQFVNNIIRYQLCNITYNLQPSNFSLDQNIHKIYFSDVVVTHDKIKIIFNETIEQSHSDQWKKHRSIRISATKCHKIKTCRNSSEEGQTRIAEVISEDFNLFGKAVVNTSYGLNTENVAFEVYCEMFNTVTIKCGLIIHAKYPWLCASPDGLVLSKEGDIYKVLKIKCPISCKKKPIVNDETGVLNLSYLKYENGKIILNKSHQYYTQCQILMFVTGLRSCDLFIYNSIKPVLICIEKDDIFLRQ</sequence>
<keyword evidence="1" id="KW-0863">Zinc-finger</keyword>
<accession>A0A6G0Y5D2</accession>
<name>A0A6G0Y5D2_APHCR</name>
<keyword evidence="1" id="KW-0479">Metal-binding</keyword>
<dbReference type="InterPro" id="IPR019080">
    <property type="entry name" value="YqaJ_viral_recombinase"/>
</dbReference>
<evidence type="ECO:0000256" key="1">
    <source>
        <dbReference type="PROSITE-ProRule" id="PRU00325"/>
    </source>
</evidence>
<evidence type="ECO:0000313" key="3">
    <source>
        <dbReference type="EMBL" id="KAF0749329.1"/>
    </source>
</evidence>
<dbReference type="PANTHER" id="PTHR46609:SF8">
    <property type="entry name" value="YQAJ VIRAL RECOMBINASE DOMAIN-CONTAINING PROTEIN"/>
    <property type="match status" value="1"/>
</dbReference>
<evidence type="ECO:0000259" key="2">
    <source>
        <dbReference type="PROSITE" id="PS50966"/>
    </source>
</evidence>
<evidence type="ECO:0000313" key="4">
    <source>
        <dbReference type="Proteomes" id="UP000478052"/>
    </source>
</evidence>